<dbReference type="InterPro" id="IPR043519">
    <property type="entry name" value="NT_sf"/>
</dbReference>
<dbReference type="EMBL" id="JYNY01000435">
    <property type="protein sequence ID" value="KJJ83939.1"/>
    <property type="molecule type" value="Genomic_DNA"/>
</dbReference>
<keyword evidence="2" id="KW-1185">Reference proteome</keyword>
<protein>
    <submittedName>
        <fullName evidence="1">Uncharacterized protein</fullName>
    </submittedName>
</protein>
<dbReference type="SUPFAM" id="SSF81301">
    <property type="entry name" value="Nucleotidyltransferase"/>
    <property type="match status" value="1"/>
</dbReference>
<accession>A0A0F0CPI4</accession>
<organism evidence="1 2">
    <name type="scientific">Candidatus Omnitrophus magneticus</name>
    <dbReference type="NCBI Taxonomy" id="1609969"/>
    <lineage>
        <taxon>Bacteria</taxon>
        <taxon>Pseudomonadati</taxon>
        <taxon>Candidatus Omnitrophota</taxon>
        <taxon>Candidatus Omnitrophus</taxon>
    </lineage>
</organism>
<evidence type="ECO:0000313" key="1">
    <source>
        <dbReference type="EMBL" id="KJJ83939.1"/>
    </source>
</evidence>
<gene>
    <name evidence="1" type="ORF">OMAG_002194</name>
</gene>
<name>A0A0F0CPI4_9BACT</name>
<sequence length="1351" mass="156198">MERIIKTVFNKEYFPADMQFMILTRDQEINRRKYSKGELVLIDMDNYKTIKSVTIQNTSPQNVFLEAFIEVRIKNLKTILSIKAKELGVSELIALLNVKEPPSSQIGKEAKIDAKTLTLTNNGQSAKINILKIKTGTALGELNLEKQNINPAEILRDKIEKLEFADTGHKQIILEILKLFEHSPPVMYKFNTLYADLFGFALPEHNLIVLHSDLADNPVALFHELMEYLIRNNKLELSIQENKLHIKIFPNGDKYTSAPRETIIGLKNTLFQLDNSGETWSKSPITSPHYLLRVFQRAVFNETDQNLTDTMKKKKKFTSSNKSRITIDTFPTSGIDFWENPIIGPELKKMAEDIKQNGLKNFKQNKEPQKRIFRDIFIYEKSGLPISIIKKPVRNSNLEDIKLFFKKNNKWCSPTFFVPGDDKYFYELNLEPFKYEIASSTLSSKKILPKNLINVMDKIEKIVFERETEIFEHGHLHPSNILLLLSDSGDIEDIKIIDWKYLKLILAKKIPITGNISIGFTDEEEKYIHQKINIQNTEVIDKNTDIIQLAGERVDSIKEKINYIYFLLKQHKITDEQILEFINILDDYKNKFKWFNTTIENEEKYFIGTKTALAVDIISFLSLYEKKHNLKNLIDEYILHELLENTDLTHKDIIKITTIFFGRGEYPSHGTTPLGRALREFINFKSVNGKIEALSNLKKNIKKYPTAIKQAEEILQNIIKVLPAPQDTDKIILDELVWWAMHIRSPSLLAEIIVYFKQDSNFTRVRLLYAEIEKRFAIKSADIKHIFKKAISLDKYIPHELTLDQNLINNKNITEQLDANWYVNSPFKEKYKSQLKERIEDIDAEILKNFLAVEITRRYPEEKFNILSVIIVGSSLYGLSGLPASDIDVLIITDNPLIDFVEHDLIIPRAPPSFLKNNKRGLFKAVDFSVRPKQYFEITKDKNDKKKEPKRSALATMVKGLGITVWGAPIENRTISKNNIMIYVKKISDVALEWIKPDNKYDKDAPLNKRYTKAYKRLWEAYIVLSQILPDIPLIENNNFMENLLDFYEGIIDENKLKEYFEFYYNVLMGDGKKDRGLFGKALDKLNNDLYEKEFTALFTDKINNIEKPVIPTIITPETNAKKEIDDSINSCKALLKDIRPGEYPTVILIPLTDKELTFETSQYSAINSSTRRNLLKKYGTNIFVMCYNPKSSEEELKNIVSLSANAQGFEQNAKSRIVIFSNDKKYNTIKSIVSNVFSEEKIAGIIKGEFFPRYTNDKFSVTRLAILGLGIAEWHRANSNGKENTRVIEAKLISLLRTITEDQANFDKYKDKNKMILDLLSGNLLLKITKINYSEIKTYVEAETRVLASL</sequence>
<evidence type="ECO:0000313" key="2">
    <source>
        <dbReference type="Proteomes" id="UP000033428"/>
    </source>
</evidence>
<proteinExistence type="predicted"/>
<dbReference type="Proteomes" id="UP000033428">
    <property type="component" value="Unassembled WGS sequence"/>
</dbReference>
<comment type="caution">
    <text evidence="1">The sequence shown here is derived from an EMBL/GenBank/DDBJ whole genome shotgun (WGS) entry which is preliminary data.</text>
</comment>
<reference evidence="1 2" key="1">
    <citation type="submission" date="2015-02" db="EMBL/GenBank/DDBJ databases">
        <title>Single-cell genomics of uncultivated deep-branching MTB reveals a conserved set of magnetosome genes.</title>
        <authorList>
            <person name="Kolinko S."/>
            <person name="Richter M."/>
            <person name="Glockner F.O."/>
            <person name="Brachmann A."/>
            <person name="Schuler D."/>
        </authorList>
    </citation>
    <scope>NUCLEOTIDE SEQUENCE [LARGE SCALE GENOMIC DNA]</scope>
    <source>
        <strain evidence="1">SKK-01</strain>
    </source>
</reference>